<feature type="domain" description="PLL-like beta propeller" evidence="2">
    <location>
        <begin position="227"/>
        <end position="366"/>
    </location>
</feature>
<accession>A0A8E2F7U9</accession>
<feature type="chain" id="PRO_5034506856" evidence="1">
    <location>
        <begin position="21"/>
        <end position="392"/>
    </location>
</feature>
<reference evidence="3 4" key="1">
    <citation type="journal article" date="2016" name="Nat. Commun.">
        <title>Ectomycorrhizal ecology is imprinted in the genome of the dominant symbiotic fungus Cenococcum geophilum.</title>
        <authorList>
            <consortium name="DOE Joint Genome Institute"/>
            <person name="Peter M."/>
            <person name="Kohler A."/>
            <person name="Ohm R.A."/>
            <person name="Kuo A."/>
            <person name="Krutzmann J."/>
            <person name="Morin E."/>
            <person name="Arend M."/>
            <person name="Barry K.W."/>
            <person name="Binder M."/>
            <person name="Choi C."/>
            <person name="Clum A."/>
            <person name="Copeland A."/>
            <person name="Grisel N."/>
            <person name="Haridas S."/>
            <person name="Kipfer T."/>
            <person name="LaButti K."/>
            <person name="Lindquist E."/>
            <person name="Lipzen A."/>
            <person name="Maire R."/>
            <person name="Meier B."/>
            <person name="Mihaltcheva S."/>
            <person name="Molinier V."/>
            <person name="Murat C."/>
            <person name="Poggeler S."/>
            <person name="Quandt C.A."/>
            <person name="Sperisen C."/>
            <person name="Tritt A."/>
            <person name="Tisserant E."/>
            <person name="Crous P.W."/>
            <person name="Henrissat B."/>
            <person name="Nehls U."/>
            <person name="Egli S."/>
            <person name="Spatafora J.W."/>
            <person name="Grigoriev I.V."/>
            <person name="Martin F.M."/>
        </authorList>
    </citation>
    <scope>NUCLEOTIDE SEQUENCE [LARGE SCALE GENOMIC DNA]</scope>
    <source>
        <strain evidence="3 4">CBS 207.34</strain>
    </source>
</reference>
<keyword evidence="4" id="KW-1185">Reference proteome</keyword>
<dbReference type="EMBL" id="KV748955">
    <property type="protein sequence ID" value="OCL11940.1"/>
    <property type="molecule type" value="Genomic_DNA"/>
</dbReference>
<name>A0A8E2F7U9_9PEZI</name>
<feature type="domain" description="PLL-like beta propeller" evidence="2">
    <location>
        <begin position="31"/>
        <end position="222"/>
    </location>
</feature>
<proteinExistence type="predicted"/>
<dbReference type="InterPro" id="IPR058502">
    <property type="entry name" value="PLL-like_beta-prop"/>
</dbReference>
<evidence type="ECO:0000313" key="4">
    <source>
        <dbReference type="Proteomes" id="UP000250140"/>
    </source>
</evidence>
<dbReference type="Proteomes" id="UP000250140">
    <property type="component" value="Unassembled WGS sequence"/>
</dbReference>
<keyword evidence="1" id="KW-0732">Signal</keyword>
<evidence type="ECO:0000313" key="3">
    <source>
        <dbReference type="EMBL" id="OCL11940.1"/>
    </source>
</evidence>
<dbReference type="Gene3D" id="2.120.10.70">
    <property type="entry name" value="Fucose-specific lectin"/>
    <property type="match status" value="2"/>
</dbReference>
<keyword evidence="3" id="KW-0430">Lectin</keyword>
<sequence length="392" mass="42139">MIGTLFFAASLLVLASFASATEIPPGASCLGDPVAVSRSPNITDLFVVGGDGYVYTASMMPGDKTYGGWWNIPGFQAKPCAPITAVSRSRDHLDIFAVGTNSHIYTAAWEPDFGGWRGWWQVSGFQAHDNSAVVTAVSRDTDKLDIFSVGTDSNVFTTGWQAESGWASWQKIGSLQTSGHTEVSVVSRSPGLIDIFAPDQNGNVYTAAWTGSSWAGWWAVAGGKTGPSSSVAAVSRSANKLDVFVVGTDGRVWTAAWQPGFNGFQGWWSIGSATFPVSAPITAISRAQDVLTIFIMGADNRVYTASWTAQTGWVNWQPVAGYHRLTQGQVGAVSMNNDRLDIFAKTGDSAINSGGSWQTLWQIETWVQKSESAKWCDMFSVMTVEQGGCLWY</sequence>
<evidence type="ECO:0000259" key="2">
    <source>
        <dbReference type="Pfam" id="PF26607"/>
    </source>
</evidence>
<feature type="signal peptide" evidence="1">
    <location>
        <begin position="1"/>
        <end position="20"/>
    </location>
</feature>
<dbReference type="AlphaFoldDB" id="A0A8E2F7U9"/>
<dbReference type="SUPFAM" id="SSF89372">
    <property type="entry name" value="Fucose-specific lectin"/>
    <property type="match status" value="2"/>
</dbReference>
<dbReference type="OrthoDB" id="406838at2759"/>
<evidence type="ECO:0000256" key="1">
    <source>
        <dbReference type="SAM" id="SignalP"/>
    </source>
</evidence>
<gene>
    <name evidence="3" type="ORF">AOQ84DRAFT_437341</name>
</gene>
<dbReference type="Pfam" id="PF26607">
    <property type="entry name" value="DUF8189"/>
    <property type="match status" value="2"/>
</dbReference>
<organism evidence="3 4">
    <name type="scientific">Glonium stellatum</name>
    <dbReference type="NCBI Taxonomy" id="574774"/>
    <lineage>
        <taxon>Eukaryota</taxon>
        <taxon>Fungi</taxon>
        <taxon>Dikarya</taxon>
        <taxon>Ascomycota</taxon>
        <taxon>Pezizomycotina</taxon>
        <taxon>Dothideomycetes</taxon>
        <taxon>Pleosporomycetidae</taxon>
        <taxon>Gloniales</taxon>
        <taxon>Gloniaceae</taxon>
        <taxon>Glonium</taxon>
    </lineage>
</organism>
<protein>
    <submittedName>
        <fullName evidence="3">Fucose-specific lectin</fullName>
    </submittedName>
</protein>
<dbReference type="GO" id="GO:0030246">
    <property type="term" value="F:carbohydrate binding"/>
    <property type="evidence" value="ECO:0007669"/>
    <property type="project" value="UniProtKB-KW"/>
</dbReference>